<dbReference type="EMBL" id="BMBA01000002">
    <property type="protein sequence ID" value="GFZ31421.1"/>
    <property type="molecule type" value="Genomic_DNA"/>
</dbReference>
<keyword evidence="3" id="KW-1185">Reference proteome</keyword>
<evidence type="ECO:0000256" key="1">
    <source>
        <dbReference type="SAM" id="Phobius"/>
    </source>
</evidence>
<evidence type="ECO:0000313" key="2">
    <source>
        <dbReference type="EMBL" id="GFZ31421.1"/>
    </source>
</evidence>
<evidence type="ECO:0000313" key="3">
    <source>
        <dbReference type="Proteomes" id="UP000663802"/>
    </source>
</evidence>
<dbReference type="RefSeq" id="WP_206869754.1">
    <property type="nucleotide sequence ID" value="NZ_BMBA01000002.1"/>
</dbReference>
<reference evidence="2 3" key="1">
    <citation type="journal article" date="2021" name="Int. J. Syst. Evol. Microbiol.">
        <title>Clostridium zeae sp. nov., isolated from corn silage.</title>
        <authorList>
            <person name="Kobayashi H."/>
            <person name="Tanizawa Y."/>
            <person name="Yagura M."/>
            <person name="Sakamoto M."/>
            <person name="Ohkuma M."/>
            <person name="Tohno M."/>
        </authorList>
    </citation>
    <scope>NUCLEOTIDE SEQUENCE [LARGE SCALE GENOMIC DNA]</scope>
    <source>
        <strain evidence="2 3">CSC2</strain>
    </source>
</reference>
<proteinExistence type="predicted"/>
<comment type="caution">
    <text evidence="2">The sequence shown here is derived from an EMBL/GenBank/DDBJ whole genome shotgun (WGS) entry which is preliminary data.</text>
</comment>
<feature type="transmembrane region" description="Helical" evidence="1">
    <location>
        <begin position="50"/>
        <end position="67"/>
    </location>
</feature>
<dbReference type="Proteomes" id="UP000663802">
    <property type="component" value="Unassembled WGS sequence"/>
</dbReference>
<gene>
    <name evidence="2" type="ORF">CSC2_19470</name>
</gene>
<protein>
    <recommendedName>
        <fullName evidence="4">Holin</fullName>
    </recommendedName>
</protein>
<feature type="transmembrane region" description="Helical" evidence="1">
    <location>
        <begin position="73"/>
        <end position="93"/>
    </location>
</feature>
<keyword evidence="1" id="KW-0812">Transmembrane</keyword>
<organism evidence="2 3">
    <name type="scientific">Clostridium zeae</name>
    <dbReference type="NCBI Taxonomy" id="2759022"/>
    <lineage>
        <taxon>Bacteria</taxon>
        <taxon>Bacillati</taxon>
        <taxon>Bacillota</taxon>
        <taxon>Clostridia</taxon>
        <taxon>Eubacteriales</taxon>
        <taxon>Clostridiaceae</taxon>
        <taxon>Clostridium</taxon>
    </lineage>
</organism>
<evidence type="ECO:0008006" key="4">
    <source>
        <dbReference type="Google" id="ProtNLM"/>
    </source>
</evidence>
<keyword evidence="1" id="KW-1133">Transmembrane helix</keyword>
<sequence length="104" mass="11866">MEFFYDFLYCVIAMIISQVVFCVIFGALDQSILQVFKPIKKIVNKLRRKALIRNISFLIIIVLSVLLKDFFKLGDIGLGIIIGFFISLTDVIFETGMAAPRKNK</sequence>
<accession>A0ABQ1E9K8</accession>
<name>A0ABQ1E9K8_9CLOT</name>
<feature type="transmembrane region" description="Helical" evidence="1">
    <location>
        <begin position="6"/>
        <end position="29"/>
    </location>
</feature>
<keyword evidence="1" id="KW-0472">Membrane</keyword>